<dbReference type="CDD" id="cd02696">
    <property type="entry name" value="MurNAc-LAA"/>
    <property type="match status" value="1"/>
</dbReference>
<keyword evidence="3" id="KW-0472">Membrane</keyword>
<sequence length="296" mass="32661">MNDFQGGHRMPPRRPPVRSVHSARRRPPPKKRRRKKSPLFSGLEKVILMLCAVLVCCIIYSTVQLVKGIALQFDILSVGGDNHHLIVIDPGHGGIDRGAEYYAVESEETERTASALQALLMADENYDVLLTKQAGEGLSIADRASVANSKKADLFLSIHFNSDETYSATGFECYPQTPGSEYYSDSMRFAKAIAEGMGEQGQNLRGFGGVRFLYYTDDGEGGYQKLLREINDTNIYPEQTFGVLEQAQCPAVLAEQCFLTSDSDVLNWTGDSGAQKAARVYYEAICEYFGTEPIAG</sequence>
<protein>
    <submittedName>
        <fullName evidence="5">N-acetylmuramoyl-L-alanine amidase</fullName>
    </submittedName>
</protein>
<name>A0A9D2Q617_9FIRM</name>
<feature type="domain" description="MurNAc-LAA" evidence="4">
    <location>
        <begin position="144"/>
        <end position="286"/>
    </location>
</feature>
<evidence type="ECO:0000259" key="4">
    <source>
        <dbReference type="SMART" id="SM00646"/>
    </source>
</evidence>
<dbReference type="PANTHER" id="PTHR30404">
    <property type="entry name" value="N-ACETYLMURAMOYL-L-ALANINE AMIDASE"/>
    <property type="match status" value="1"/>
</dbReference>
<evidence type="ECO:0000256" key="2">
    <source>
        <dbReference type="SAM" id="MobiDB-lite"/>
    </source>
</evidence>
<dbReference type="PANTHER" id="PTHR30404:SF0">
    <property type="entry name" value="N-ACETYLMURAMOYL-L-ALANINE AMIDASE AMIC"/>
    <property type="match status" value="1"/>
</dbReference>
<keyword evidence="3" id="KW-0812">Transmembrane</keyword>
<evidence type="ECO:0000313" key="5">
    <source>
        <dbReference type="EMBL" id="HJC72141.1"/>
    </source>
</evidence>
<dbReference type="EMBL" id="DWWA01000024">
    <property type="protein sequence ID" value="HJC72141.1"/>
    <property type="molecule type" value="Genomic_DNA"/>
</dbReference>
<comment type="caution">
    <text evidence="5">The sequence shown here is derived from an EMBL/GenBank/DDBJ whole genome shotgun (WGS) entry which is preliminary data.</text>
</comment>
<dbReference type="SMART" id="SM00646">
    <property type="entry name" value="Ami_3"/>
    <property type="match status" value="1"/>
</dbReference>
<feature type="region of interest" description="Disordered" evidence="2">
    <location>
        <begin position="1"/>
        <end position="37"/>
    </location>
</feature>
<gene>
    <name evidence="5" type="ORF">H9698_05030</name>
</gene>
<feature type="transmembrane region" description="Helical" evidence="3">
    <location>
        <begin position="39"/>
        <end position="63"/>
    </location>
</feature>
<dbReference type="InterPro" id="IPR002508">
    <property type="entry name" value="MurNAc-LAA_cat"/>
</dbReference>
<accession>A0A9D2Q617</accession>
<evidence type="ECO:0000313" key="6">
    <source>
        <dbReference type="Proteomes" id="UP000823918"/>
    </source>
</evidence>
<dbReference type="SUPFAM" id="SSF53187">
    <property type="entry name" value="Zn-dependent exopeptidases"/>
    <property type="match status" value="1"/>
</dbReference>
<evidence type="ECO:0000256" key="1">
    <source>
        <dbReference type="ARBA" id="ARBA00022801"/>
    </source>
</evidence>
<reference evidence="5" key="1">
    <citation type="journal article" date="2021" name="PeerJ">
        <title>Extensive microbial diversity within the chicken gut microbiome revealed by metagenomics and culture.</title>
        <authorList>
            <person name="Gilroy R."/>
            <person name="Ravi A."/>
            <person name="Getino M."/>
            <person name="Pursley I."/>
            <person name="Horton D.L."/>
            <person name="Alikhan N.F."/>
            <person name="Baker D."/>
            <person name="Gharbi K."/>
            <person name="Hall N."/>
            <person name="Watson M."/>
            <person name="Adriaenssens E.M."/>
            <person name="Foster-Nyarko E."/>
            <person name="Jarju S."/>
            <person name="Secka A."/>
            <person name="Antonio M."/>
            <person name="Oren A."/>
            <person name="Chaudhuri R.R."/>
            <person name="La Ragione R."/>
            <person name="Hildebrand F."/>
            <person name="Pallen M.J."/>
        </authorList>
    </citation>
    <scope>NUCLEOTIDE SEQUENCE</scope>
    <source>
        <strain evidence="5">5933</strain>
    </source>
</reference>
<feature type="compositionally biased region" description="Basic residues" evidence="2">
    <location>
        <begin position="10"/>
        <end position="37"/>
    </location>
</feature>
<dbReference type="Gene3D" id="3.40.630.40">
    <property type="entry name" value="Zn-dependent exopeptidases"/>
    <property type="match status" value="1"/>
</dbReference>
<dbReference type="Pfam" id="PF01520">
    <property type="entry name" value="Amidase_3"/>
    <property type="match status" value="1"/>
</dbReference>
<reference evidence="5" key="2">
    <citation type="submission" date="2021-04" db="EMBL/GenBank/DDBJ databases">
        <authorList>
            <person name="Gilroy R."/>
        </authorList>
    </citation>
    <scope>NUCLEOTIDE SEQUENCE</scope>
    <source>
        <strain evidence="5">5933</strain>
    </source>
</reference>
<keyword evidence="3" id="KW-1133">Transmembrane helix</keyword>
<dbReference type="GO" id="GO:0009253">
    <property type="term" value="P:peptidoglycan catabolic process"/>
    <property type="evidence" value="ECO:0007669"/>
    <property type="project" value="InterPro"/>
</dbReference>
<organism evidence="5 6">
    <name type="scientific">Candidatus Ruthenibacterium merdavium</name>
    <dbReference type="NCBI Taxonomy" id="2838752"/>
    <lineage>
        <taxon>Bacteria</taxon>
        <taxon>Bacillati</taxon>
        <taxon>Bacillota</taxon>
        <taxon>Clostridia</taxon>
        <taxon>Eubacteriales</taxon>
        <taxon>Oscillospiraceae</taxon>
        <taxon>Ruthenibacterium</taxon>
    </lineage>
</organism>
<dbReference type="AlphaFoldDB" id="A0A9D2Q617"/>
<proteinExistence type="predicted"/>
<dbReference type="Proteomes" id="UP000823918">
    <property type="component" value="Unassembled WGS sequence"/>
</dbReference>
<dbReference type="GO" id="GO:0030288">
    <property type="term" value="C:outer membrane-bounded periplasmic space"/>
    <property type="evidence" value="ECO:0007669"/>
    <property type="project" value="TreeGrafter"/>
</dbReference>
<dbReference type="InterPro" id="IPR050695">
    <property type="entry name" value="N-acetylmuramoyl_amidase_3"/>
</dbReference>
<keyword evidence="1" id="KW-0378">Hydrolase</keyword>
<dbReference type="GO" id="GO:0008745">
    <property type="term" value="F:N-acetylmuramoyl-L-alanine amidase activity"/>
    <property type="evidence" value="ECO:0007669"/>
    <property type="project" value="InterPro"/>
</dbReference>
<evidence type="ECO:0000256" key="3">
    <source>
        <dbReference type="SAM" id="Phobius"/>
    </source>
</evidence>